<proteinExistence type="predicted"/>
<dbReference type="WBParaSite" id="HNAJ_0000596001-mRNA-1">
    <property type="protein sequence ID" value="HNAJ_0000596001-mRNA-1"/>
    <property type="gene ID" value="HNAJ_0000596001"/>
</dbReference>
<accession>A0A0R3TFW9</accession>
<reference evidence="1" key="1">
    <citation type="submission" date="2017-02" db="UniProtKB">
        <authorList>
            <consortium name="WormBaseParasite"/>
        </authorList>
    </citation>
    <scope>IDENTIFICATION</scope>
</reference>
<name>A0A0R3TFW9_RODNA</name>
<evidence type="ECO:0000313" key="1">
    <source>
        <dbReference type="WBParaSite" id="HNAJ_0000596001-mRNA-1"/>
    </source>
</evidence>
<organism evidence="1">
    <name type="scientific">Rodentolepis nana</name>
    <name type="common">Dwarf tapeworm</name>
    <name type="synonym">Hymenolepis nana</name>
    <dbReference type="NCBI Taxonomy" id="102285"/>
    <lineage>
        <taxon>Eukaryota</taxon>
        <taxon>Metazoa</taxon>
        <taxon>Spiralia</taxon>
        <taxon>Lophotrochozoa</taxon>
        <taxon>Platyhelminthes</taxon>
        <taxon>Cestoda</taxon>
        <taxon>Eucestoda</taxon>
        <taxon>Cyclophyllidea</taxon>
        <taxon>Hymenolepididae</taxon>
        <taxon>Rodentolepis</taxon>
    </lineage>
</organism>
<protein>
    <submittedName>
        <fullName evidence="1">Transposase</fullName>
    </submittedName>
</protein>
<sequence length="33" mass="3869">LSLIFTKSLDFLKFVYGFRWGDDYHGVSLILDC</sequence>
<dbReference type="AlphaFoldDB" id="A0A0R3TFW9"/>